<evidence type="ECO:0000313" key="5">
    <source>
        <dbReference type="Proteomes" id="UP000069443"/>
    </source>
</evidence>
<dbReference type="STRING" id="228230.RMCC_0521"/>
<dbReference type="EMBL" id="BCSY01000020">
    <property type="protein sequence ID" value="GAS93555.1"/>
    <property type="molecule type" value="Genomic_DNA"/>
</dbReference>
<keyword evidence="2" id="KW-0560">Oxidoreductase</keyword>
<name>A0A124E1G3_MYCCR</name>
<dbReference type="GO" id="GO:0016491">
    <property type="term" value="F:oxidoreductase activity"/>
    <property type="evidence" value="ECO:0007669"/>
    <property type="project" value="UniProtKB-KW"/>
</dbReference>
<dbReference type="Gene3D" id="3.40.50.720">
    <property type="entry name" value="NAD(P)-binding Rossmann-like Domain"/>
    <property type="match status" value="1"/>
</dbReference>
<proteinExistence type="inferred from homology"/>
<evidence type="ECO:0000313" key="4">
    <source>
        <dbReference type="EMBL" id="GAS93555.1"/>
    </source>
</evidence>
<sequence length="128" mass="13285">MDRRHVVDPTMEQPGGPPSRALADQTVVVLGGSAGVGLETAPAAHVAGARVILTGRDPQRLARAATEVSVAHTASFDVTDEAALGAFFGGLSAIDHVLLTAGAPRYGPLLEMDADAVRHARVITRRSR</sequence>
<dbReference type="InterPro" id="IPR051122">
    <property type="entry name" value="SDR_DHRS6-like"/>
</dbReference>
<dbReference type="Proteomes" id="UP000069443">
    <property type="component" value="Unassembled WGS sequence"/>
</dbReference>
<dbReference type="SUPFAM" id="SSF51735">
    <property type="entry name" value="NAD(P)-binding Rossmann-fold domains"/>
    <property type="match status" value="1"/>
</dbReference>
<reference evidence="5" key="1">
    <citation type="journal article" date="2016" name="Genome Announc.">
        <title>Draft Genome Sequences of Five Rapidly Growing Mycobacterium Species, M. thermoresistibile, M. fortuitum subsp. acetamidolyticum, M. canariasense, M. brisbanense, and M. novocastrense.</title>
        <authorList>
            <person name="Katahira K."/>
            <person name="Ogura Y."/>
            <person name="Gotoh Y."/>
            <person name="Hayashi T."/>
        </authorList>
    </citation>
    <scope>NUCLEOTIDE SEQUENCE [LARGE SCALE GENOMIC DNA]</scope>
    <source>
        <strain evidence="5">JCM15298</strain>
    </source>
</reference>
<feature type="region of interest" description="Disordered" evidence="3">
    <location>
        <begin position="1"/>
        <end position="21"/>
    </location>
</feature>
<reference evidence="5" key="2">
    <citation type="submission" date="2016-02" db="EMBL/GenBank/DDBJ databases">
        <title>Draft genome sequence of five rapidly growing Mycobacterium species.</title>
        <authorList>
            <person name="Katahira K."/>
            <person name="Gotou Y."/>
            <person name="Iida K."/>
            <person name="Ogura Y."/>
            <person name="Hayashi T."/>
        </authorList>
    </citation>
    <scope>NUCLEOTIDE SEQUENCE [LARGE SCALE GENOMIC DNA]</scope>
    <source>
        <strain evidence="5">JCM15298</strain>
    </source>
</reference>
<evidence type="ECO:0000256" key="2">
    <source>
        <dbReference type="ARBA" id="ARBA00023002"/>
    </source>
</evidence>
<dbReference type="InterPro" id="IPR036291">
    <property type="entry name" value="NAD(P)-bd_dom_sf"/>
</dbReference>
<comment type="caution">
    <text evidence="4">The sequence shown here is derived from an EMBL/GenBank/DDBJ whole genome shotgun (WGS) entry which is preliminary data.</text>
</comment>
<dbReference type="PANTHER" id="PTHR43477:SF1">
    <property type="entry name" value="DIHYDROANTICAPSIN 7-DEHYDROGENASE"/>
    <property type="match status" value="1"/>
</dbReference>
<gene>
    <name evidence="4" type="ORF">RMCC_0521</name>
</gene>
<organism evidence="4 5">
    <name type="scientific">Mycolicibacterium canariasense</name>
    <name type="common">Mycobacterium canariasense</name>
    <dbReference type="NCBI Taxonomy" id="228230"/>
    <lineage>
        <taxon>Bacteria</taxon>
        <taxon>Bacillati</taxon>
        <taxon>Actinomycetota</taxon>
        <taxon>Actinomycetes</taxon>
        <taxon>Mycobacteriales</taxon>
        <taxon>Mycobacteriaceae</taxon>
        <taxon>Mycolicibacterium</taxon>
    </lineage>
</organism>
<evidence type="ECO:0000256" key="3">
    <source>
        <dbReference type="SAM" id="MobiDB-lite"/>
    </source>
</evidence>
<dbReference type="Pfam" id="PF00106">
    <property type="entry name" value="adh_short"/>
    <property type="match status" value="1"/>
</dbReference>
<comment type="similarity">
    <text evidence="1">Belongs to the short-chain dehydrogenases/reductases (SDR) family.</text>
</comment>
<protein>
    <submittedName>
        <fullName evidence="4">Oxidoreductase</fullName>
    </submittedName>
</protein>
<evidence type="ECO:0000256" key="1">
    <source>
        <dbReference type="ARBA" id="ARBA00006484"/>
    </source>
</evidence>
<dbReference type="RefSeq" id="WP_062654956.1">
    <property type="nucleotide sequence ID" value="NZ_BCSY01000020.1"/>
</dbReference>
<accession>A0A124E1G3</accession>
<dbReference type="AlphaFoldDB" id="A0A124E1G3"/>
<dbReference type="PANTHER" id="PTHR43477">
    <property type="entry name" value="DIHYDROANTICAPSIN 7-DEHYDROGENASE"/>
    <property type="match status" value="1"/>
</dbReference>
<keyword evidence="5" id="KW-1185">Reference proteome</keyword>
<dbReference type="InterPro" id="IPR002347">
    <property type="entry name" value="SDR_fam"/>
</dbReference>